<evidence type="ECO:0000256" key="1">
    <source>
        <dbReference type="PROSITE-ProRule" id="PRU00169"/>
    </source>
</evidence>
<organism evidence="4 5">
    <name type="scientific">Candidatus Magnetoglobus multicellularis str. Araruama</name>
    <dbReference type="NCBI Taxonomy" id="890399"/>
    <lineage>
        <taxon>Bacteria</taxon>
        <taxon>Pseudomonadati</taxon>
        <taxon>Thermodesulfobacteriota</taxon>
        <taxon>Desulfobacteria</taxon>
        <taxon>Desulfobacterales</taxon>
        <taxon>Desulfobacteraceae</taxon>
        <taxon>Candidatus Magnetoglobus</taxon>
    </lineage>
</organism>
<dbReference type="SMART" id="SM00448">
    <property type="entry name" value="REC"/>
    <property type="match status" value="1"/>
</dbReference>
<dbReference type="GO" id="GO:0000160">
    <property type="term" value="P:phosphorelay signal transduction system"/>
    <property type="evidence" value="ECO:0007669"/>
    <property type="project" value="InterPro"/>
</dbReference>
<evidence type="ECO:0000313" key="4">
    <source>
        <dbReference type="EMBL" id="ETR70319.1"/>
    </source>
</evidence>
<accession>A0A1V1P5Z8</accession>
<gene>
    <name evidence="4" type="ORF">OMM_08906</name>
</gene>
<dbReference type="PANTHER" id="PTHR43228:SF1">
    <property type="entry name" value="TWO-COMPONENT RESPONSE REGULATOR ARR22"/>
    <property type="match status" value="1"/>
</dbReference>
<reference evidence="5" key="1">
    <citation type="submission" date="2012-11" db="EMBL/GenBank/DDBJ databases">
        <authorList>
            <person name="Lucero-Rivera Y.E."/>
            <person name="Tovar-Ramirez D."/>
        </authorList>
    </citation>
    <scope>NUCLEOTIDE SEQUENCE [LARGE SCALE GENOMIC DNA]</scope>
    <source>
        <strain evidence="5">Araruama</strain>
    </source>
</reference>
<dbReference type="Proteomes" id="UP000189670">
    <property type="component" value="Unassembled WGS sequence"/>
</dbReference>
<sequence length="148" mass="17161">MLIVDDNMLNRQFFVQMLKRNKFELFEAEDGFQAIDMTQKHRPHLILMDIMMPKMSGTEAIAEIRKIPENNKIVIFAVSANAEMKDICKKTPNSCNEFLLKPLDLNLFYTKLCQYFDFAVSEDTDPNNELSEKKAQLIPPDPSDLKEL</sequence>
<protein>
    <submittedName>
        <fullName evidence="4">Two-component system, cell cycle response regulator DivK</fullName>
    </submittedName>
</protein>
<evidence type="ECO:0000313" key="5">
    <source>
        <dbReference type="Proteomes" id="UP000189670"/>
    </source>
</evidence>
<feature type="region of interest" description="Disordered" evidence="2">
    <location>
        <begin position="127"/>
        <end position="148"/>
    </location>
</feature>
<dbReference type="InterPro" id="IPR011006">
    <property type="entry name" value="CheY-like_superfamily"/>
</dbReference>
<feature type="domain" description="Response regulatory" evidence="3">
    <location>
        <begin position="1"/>
        <end position="116"/>
    </location>
</feature>
<feature type="modified residue" description="4-aspartylphosphate" evidence="1">
    <location>
        <position position="49"/>
    </location>
</feature>
<feature type="non-terminal residue" evidence="4">
    <location>
        <position position="148"/>
    </location>
</feature>
<evidence type="ECO:0000256" key="2">
    <source>
        <dbReference type="SAM" id="MobiDB-lite"/>
    </source>
</evidence>
<dbReference type="EMBL" id="ATBP01000444">
    <property type="protein sequence ID" value="ETR70319.1"/>
    <property type="molecule type" value="Genomic_DNA"/>
</dbReference>
<dbReference type="InterPro" id="IPR001789">
    <property type="entry name" value="Sig_transdc_resp-reg_receiver"/>
</dbReference>
<dbReference type="CDD" id="cd17546">
    <property type="entry name" value="REC_hyHK_CKI1_RcsC-like"/>
    <property type="match status" value="1"/>
</dbReference>
<proteinExistence type="predicted"/>
<dbReference type="PANTHER" id="PTHR43228">
    <property type="entry name" value="TWO-COMPONENT RESPONSE REGULATOR"/>
    <property type="match status" value="1"/>
</dbReference>
<dbReference type="Gene3D" id="3.40.50.2300">
    <property type="match status" value="1"/>
</dbReference>
<keyword evidence="1" id="KW-0597">Phosphoprotein</keyword>
<dbReference type="SUPFAM" id="SSF52172">
    <property type="entry name" value="CheY-like"/>
    <property type="match status" value="1"/>
</dbReference>
<name>A0A1V1P5Z8_9BACT</name>
<dbReference type="InterPro" id="IPR052048">
    <property type="entry name" value="ST_Response_Regulator"/>
</dbReference>
<evidence type="ECO:0000259" key="3">
    <source>
        <dbReference type="PROSITE" id="PS50110"/>
    </source>
</evidence>
<dbReference type="AlphaFoldDB" id="A0A1V1P5Z8"/>
<dbReference type="Pfam" id="PF00072">
    <property type="entry name" value="Response_reg"/>
    <property type="match status" value="1"/>
</dbReference>
<comment type="caution">
    <text evidence="4">The sequence shown here is derived from an EMBL/GenBank/DDBJ whole genome shotgun (WGS) entry which is preliminary data.</text>
</comment>
<dbReference type="PROSITE" id="PS50110">
    <property type="entry name" value="RESPONSE_REGULATORY"/>
    <property type="match status" value="1"/>
</dbReference>